<evidence type="ECO:0000313" key="6">
    <source>
        <dbReference type="EMBL" id="CEM35403.1"/>
    </source>
</evidence>
<dbReference type="InterPro" id="IPR011992">
    <property type="entry name" value="EF-hand-dom_pair"/>
</dbReference>
<organism evidence="6">
    <name type="scientific">Chromera velia CCMP2878</name>
    <dbReference type="NCBI Taxonomy" id="1169474"/>
    <lineage>
        <taxon>Eukaryota</taxon>
        <taxon>Sar</taxon>
        <taxon>Alveolata</taxon>
        <taxon>Colpodellida</taxon>
        <taxon>Chromeraceae</taxon>
        <taxon>Chromera</taxon>
    </lineage>
</organism>
<keyword evidence="1" id="KW-0547">Nucleotide-binding</keyword>
<dbReference type="Gene3D" id="3.40.50.300">
    <property type="entry name" value="P-loop containing nucleotide triphosphate hydrolases"/>
    <property type="match status" value="1"/>
</dbReference>
<evidence type="ECO:0000256" key="2">
    <source>
        <dbReference type="ARBA" id="ARBA00022837"/>
    </source>
</evidence>
<dbReference type="PROSITE" id="PS00018">
    <property type="entry name" value="EF_HAND_1"/>
    <property type="match status" value="1"/>
</dbReference>
<dbReference type="InterPro" id="IPR010488">
    <property type="entry name" value="Zeta_toxin_domain"/>
</dbReference>
<accession>A0A0G4GWW6</accession>
<name>A0A0G4GWW6_9ALVE</name>
<dbReference type="GO" id="GO:0016301">
    <property type="term" value="F:kinase activity"/>
    <property type="evidence" value="ECO:0007669"/>
    <property type="project" value="InterPro"/>
</dbReference>
<evidence type="ECO:0000259" key="5">
    <source>
        <dbReference type="PROSITE" id="PS50222"/>
    </source>
</evidence>
<dbReference type="VEuPathDB" id="CryptoDB:Cvel_23704"/>
<dbReference type="GO" id="GO:0005524">
    <property type="term" value="F:ATP binding"/>
    <property type="evidence" value="ECO:0007669"/>
    <property type="project" value="UniProtKB-KW"/>
</dbReference>
<dbReference type="AlphaFoldDB" id="A0A0G4GWW6"/>
<feature type="domain" description="EF-hand" evidence="5">
    <location>
        <begin position="102"/>
        <end position="137"/>
    </location>
</feature>
<dbReference type="SUPFAM" id="SSF52540">
    <property type="entry name" value="P-loop containing nucleoside triphosphate hydrolases"/>
    <property type="match status" value="1"/>
</dbReference>
<dbReference type="PROSITE" id="PS50222">
    <property type="entry name" value="EF_HAND_2"/>
    <property type="match status" value="1"/>
</dbReference>
<dbReference type="SMART" id="SM00054">
    <property type="entry name" value="EFh"/>
    <property type="match status" value="2"/>
</dbReference>
<gene>
    <name evidence="6" type="ORF">Cvel_23704</name>
</gene>
<sequence length="707" mass="79563">MFTCCLPETGRDDHERDIEVTVEHPSTSPRNHRLGSISGASPSTRAGLNHFHSPPTQSRPEKYPADLLRQARRAFDEVAGGNGKIDIEEFRKGLVEHLQVNLSRMETSRTFHSLDKNHDGELDFDEFLEGLKTLHWLRCGVAGLEGKKEDPVFVVPESYDWDKTTDENYKHPDFDRQRVKNTKEPPPPVLFLPEYADFRSMLDYAHHTVHSTARQRWQDETVRLCVSRTREQPRPWVVYTCGPMGAGKGYVLAWLSDRNLFPLENVVKIDPDYFKSQMPEWQGYLDRGKDAGSMCHRESGMLQEIAQEVAMRSRQHVWVDGSLSDGQWFTHVFDDIRTRFPHYRIAIISVSASEHLVRQRIAERAKKTGRNVPESQIIRSLKSPENSIRILASRTDLVIRICNNETIKLLSVEDHSGNWQRGVGRHFSQLQQPEEFPSALPTQYVMRTSLTCEHLRLPTDTCALMKAGRSVQVDLLPETENGTDLPERNLVGLCSLRYLASQGVLMTTGFTCSPLGEITLDPHTREMADIPPEASHFSFIAPPEGARAAYEKPLLLSSCPRRRHFVDANRSGESDTALRSRTLSPEVAFALRGGFGYTGPGPEYKFLQINALTGVLGEGGKVIQFGEPEALEPSAFVALKKQKRFVSVEAPELRQKGAKQMAWVNPKECIAGSRRLGMHGGFAFVFGEGGKPHPNDRFFPAIGSGAD</sequence>
<protein>
    <recommendedName>
        <fullName evidence="5">EF-hand domain-containing protein</fullName>
    </recommendedName>
</protein>
<dbReference type="SUPFAM" id="SSF47473">
    <property type="entry name" value="EF-hand"/>
    <property type="match status" value="1"/>
</dbReference>
<dbReference type="InterPro" id="IPR027417">
    <property type="entry name" value="P-loop_NTPase"/>
</dbReference>
<keyword evidence="2" id="KW-0106">Calcium</keyword>
<reference evidence="6" key="1">
    <citation type="submission" date="2014-11" db="EMBL/GenBank/DDBJ databases">
        <authorList>
            <person name="Otto D Thomas"/>
            <person name="Naeem Raeece"/>
        </authorList>
    </citation>
    <scope>NUCLEOTIDE SEQUENCE</scope>
</reference>
<keyword evidence="3" id="KW-0067">ATP-binding</keyword>
<dbReference type="InterPro" id="IPR018247">
    <property type="entry name" value="EF_Hand_1_Ca_BS"/>
</dbReference>
<dbReference type="EMBL" id="CDMZ01001629">
    <property type="protein sequence ID" value="CEM35403.1"/>
    <property type="molecule type" value="Genomic_DNA"/>
</dbReference>
<evidence type="ECO:0000256" key="1">
    <source>
        <dbReference type="ARBA" id="ARBA00022741"/>
    </source>
</evidence>
<proteinExistence type="predicted"/>
<dbReference type="Pfam" id="PF06414">
    <property type="entry name" value="Zeta_toxin"/>
    <property type="match status" value="1"/>
</dbReference>
<dbReference type="CDD" id="cd00051">
    <property type="entry name" value="EFh"/>
    <property type="match status" value="1"/>
</dbReference>
<dbReference type="Pfam" id="PF13499">
    <property type="entry name" value="EF-hand_7"/>
    <property type="match status" value="1"/>
</dbReference>
<dbReference type="Gene3D" id="1.10.238.10">
    <property type="entry name" value="EF-hand"/>
    <property type="match status" value="1"/>
</dbReference>
<feature type="region of interest" description="Disordered" evidence="4">
    <location>
        <begin position="23"/>
        <end position="61"/>
    </location>
</feature>
<evidence type="ECO:0000256" key="3">
    <source>
        <dbReference type="ARBA" id="ARBA00022840"/>
    </source>
</evidence>
<evidence type="ECO:0000256" key="4">
    <source>
        <dbReference type="SAM" id="MobiDB-lite"/>
    </source>
</evidence>
<dbReference type="GO" id="GO:0005509">
    <property type="term" value="F:calcium ion binding"/>
    <property type="evidence" value="ECO:0007669"/>
    <property type="project" value="InterPro"/>
</dbReference>
<dbReference type="InterPro" id="IPR002048">
    <property type="entry name" value="EF_hand_dom"/>
</dbReference>